<evidence type="ECO:0000313" key="2">
    <source>
        <dbReference type="Proteomes" id="UP001341840"/>
    </source>
</evidence>
<comment type="caution">
    <text evidence="1">The sequence shown here is derived from an EMBL/GenBank/DDBJ whole genome shotgun (WGS) entry which is preliminary data.</text>
</comment>
<accession>A0ABU6YK40</accession>
<sequence>MQKPLLNFIRNRGKSGAEVSDGQAVDKPSLGTPAFRRINGRPLLTVKPSKELRNLPTPLSSLKVKLKIGNSLMHKDALADAKIIIIRDGICVVNIIDGFDVDNIYGNVCFGRQFNRRTFGPPTPTSPVCSLHLAGPIPKPSPLPSPVRVASIIVGTWWGSYELLLFWRCPFIPVAQRDPTGLFVVEFVCICSVLDVGNKWTVRGIASYGDDPDTKLPSLVIRDRRPWTGAAPPPTPDKDVADEDAEAAASAIADTRLLLIWDEHDCWDQVKKGTTEITNVFKEHYKWYAPLFNHTPDEAIDFWWEEWHKRFRFRRDDEANMRKA</sequence>
<name>A0ABU6YK40_9FABA</name>
<reference evidence="1 2" key="1">
    <citation type="journal article" date="2023" name="Plants (Basel)">
        <title>Bridging the Gap: Combining Genomics and Transcriptomics Approaches to Understand Stylosanthes scabra, an Orphan Legume from the Brazilian Caatinga.</title>
        <authorList>
            <person name="Ferreira-Neto J.R.C."/>
            <person name="da Silva M.D."/>
            <person name="Binneck E."/>
            <person name="de Melo N.F."/>
            <person name="da Silva R.H."/>
            <person name="de Melo A.L.T.M."/>
            <person name="Pandolfi V."/>
            <person name="Bustamante F.O."/>
            <person name="Brasileiro-Vidal A.C."/>
            <person name="Benko-Iseppon A.M."/>
        </authorList>
    </citation>
    <scope>NUCLEOTIDE SEQUENCE [LARGE SCALE GENOMIC DNA]</scope>
    <source>
        <tissue evidence="1">Leaves</tissue>
    </source>
</reference>
<dbReference type="EMBL" id="JASCZI010242299">
    <property type="protein sequence ID" value="MED6210544.1"/>
    <property type="molecule type" value="Genomic_DNA"/>
</dbReference>
<organism evidence="1 2">
    <name type="scientific">Stylosanthes scabra</name>
    <dbReference type="NCBI Taxonomy" id="79078"/>
    <lineage>
        <taxon>Eukaryota</taxon>
        <taxon>Viridiplantae</taxon>
        <taxon>Streptophyta</taxon>
        <taxon>Embryophyta</taxon>
        <taxon>Tracheophyta</taxon>
        <taxon>Spermatophyta</taxon>
        <taxon>Magnoliopsida</taxon>
        <taxon>eudicotyledons</taxon>
        <taxon>Gunneridae</taxon>
        <taxon>Pentapetalae</taxon>
        <taxon>rosids</taxon>
        <taxon>fabids</taxon>
        <taxon>Fabales</taxon>
        <taxon>Fabaceae</taxon>
        <taxon>Papilionoideae</taxon>
        <taxon>50 kb inversion clade</taxon>
        <taxon>dalbergioids sensu lato</taxon>
        <taxon>Dalbergieae</taxon>
        <taxon>Pterocarpus clade</taxon>
        <taxon>Stylosanthes</taxon>
    </lineage>
</organism>
<dbReference type="Proteomes" id="UP001341840">
    <property type="component" value="Unassembled WGS sequence"/>
</dbReference>
<proteinExistence type="predicted"/>
<keyword evidence="2" id="KW-1185">Reference proteome</keyword>
<evidence type="ECO:0000313" key="1">
    <source>
        <dbReference type="EMBL" id="MED6210544.1"/>
    </source>
</evidence>
<gene>
    <name evidence="1" type="ORF">PIB30_065073</name>
</gene>
<protein>
    <submittedName>
        <fullName evidence="1">Uncharacterized protein</fullName>
    </submittedName>
</protein>